<feature type="transmembrane region" description="Helical" evidence="12">
    <location>
        <begin position="260"/>
        <end position="281"/>
    </location>
</feature>
<comment type="subcellular location">
    <subcellularLocation>
        <location evidence="1">Cell junction</location>
        <location evidence="1">Gap junction</location>
    </subcellularLocation>
    <subcellularLocation>
        <location evidence="2 12">Cell membrane</location>
        <topology evidence="2 12">Multi-pass membrane protein</topology>
    </subcellularLocation>
</comment>
<keyword evidence="10 12" id="KW-0472">Membrane</keyword>
<organism evidence="14 15">
    <name type="scientific">Hypothenemus hampei</name>
    <name type="common">Coffee berry borer</name>
    <dbReference type="NCBI Taxonomy" id="57062"/>
    <lineage>
        <taxon>Eukaryota</taxon>
        <taxon>Metazoa</taxon>
        <taxon>Ecdysozoa</taxon>
        <taxon>Arthropoda</taxon>
        <taxon>Hexapoda</taxon>
        <taxon>Insecta</taxon>
        <taxon>Pterygota</taxon>
        <taxon>Neoptera</taxon>
        <taxon>Endopterygota</taxon>
        <taxon>Coleoptera</taxon>
        <taxon>Polyphaga</taxon>
        <taxon>Cucujiformia</taxon>
        <taxon>Curculionidae</taxon>
        <taxon>Scolytinae</taxon>
        <taxon>Hypothenemus</taxon>
    </lineage>
</organism>
<keyword evidence="11 12" id="KW-0407">Ion channel</keyword>
<name>A0ABD1F738_HYPHA</name>
<evidence type="ECO:0000256" key="7">
    <source>
        <dbReference type="ARBA" id="ARBA00022949"/>
    </source>
</evidence>
<comment type="function">
    <text evidence="12">Structural component of the gap junctions.</text>
</comment>
<evidence type="ECO:0000313" key="14">
    <source>
        <dbReference type="EMBL" id="KAL1509983.1"/>
    </source>
</evidence>
<dbReference type="AlphaFoldDB" id="A0ABD1F738"/>
<evidence type="ECO:0000256" key="1">
    <source>
        <dbReference type="ARBA" id="ARBA00004610"/>
    </source>
</evidence>
<dbReference type="PANTHER" id="PTHR11893:SF41">
    <property type="entry name" value="INNEXIN INX2"/>
    <property type="match status" value="1"/>
</dbReference>
<accession>A0ABD1F738</accession>
<sequence length="343" mass="40801">MYQLIKDFQELVNCEEVHINNNVFKLHYKCTVILFIVFSILLSSKQYFGDPIHCDVTSQKEVVDAFCWATGTFIVMDNVNEKYYRTMGVEGLGIEEHKEIYTLLYYQWISLLFCFQALLFYVPRYLWKTWEGDRFSQMVKDLGGPIVSDKWSSTYKEKLTRFIITNENHDLFAFRFAFCEFLNLCNLIIQCLLMDWYLNGKFSLYGYEVATKPWPQAYNRVFPKKAKCTYTKFGHSGSIIDIDALCILPLNILNEKFFLIIWYLMVVLFIITFGALIYRLLVLTWREFRIYLLMAQVRNVSREKCQQLGKNLTHGQFFFIYNIGKNMNPIIYKELILLIYEQL</sequence>
<protein>
    <recommendedName>
        <fullName evidence="12">Innexin</fullName>
    </recommendedName>
</protein>
<feature type="transmembrane region" description="Helical" evidence="12">
    <location>
        <begin position="103"/>
        <end position="122"/>
    </location>
</feature>
<keyword evidence="5 12" id="KW-0812">Transmembrane</keyword>
<dbReference type="InterPro" id="IPR000990">
    <property type="entry name" value="Innexin"/>
</dbReference>
<evidence type="ECO:0000256" key="8">
    <source>
        <dbReference type="ARBA" id="ARBA00022989"/>
    </source>
</evidence>
<evidence type="ECO:0000256" key="4">
    <source>
        <dbReference type="ARBA" id="ARBA00022475"/>
    </source>
</evidence>
<evidence type="ECO:0000256" key="2">
    <source>
        <dbReference type="ARBA" id="ARBA00004651"/>
    </source>
</evidence>
<dbReference type="GO" id="GO:0034220">
    <property type="term" value="P:monoatomic ion transmembrane transport"/>
    <property type="evidence" value="ECO:0007669"/>
    <property type="project" value="UniProtKB-KW"/>
</dbReference>
<keyword evidence="4" id="KW-1003">Cell membrane</keyword>
<evidence type="ECO:0000256" key="10">
    <source>
        <dbReference type="ARBA" id="ARBA00023136"/>
    </source>
</evidence>
<evidence type="ECO:0000256" key="5">
    <source>
        <dbReference type="ARBA" id="ARBA00022692"/>
    </source>
</evidence>
<evidence type="ECO:0000256" key="6">
    <source>
        <dbReference type="ARBA" id="ARBA00022868"/>
    </source>
</evidence>
<keyword evidence="7" id="KW-0965">Cell junction</keyword>
<comment type="similarity">
    <text evidence="12">Belongs to the pannexin family.</text>
</comment>
<dbReference type="PROSITE" id="PS51013">
    <property type="entry name" value="PANNEXIN"/>
    <property type="match status" value="1"/>
</dbReference>
<dbReference type="GO" id="GO:0005921">
    <property type="term" value="C:gap junction"/>
    <property type="evidence" value="ECO:0007669"/>
    <property type="project" value="UniProtKB-SubCell"/>
</dbReference>
<comment type="caution">
    <text evidence="14">The sequence shown here is derived from an EMBL/GenBank/DDBJ whole genome shotgun (WGS) entry which is preliminary data.</text>
</comment>
<evidence type="ECO:0000259" key="13">
    <source>
        <dbReference type="PROSITE" id="PS50172"/>
    </source>
</evidence>
<dbReference type="Pfam" id="PF00876">
    <property type="entry name" value="Innexin"/>
    <property type="match status" value="1"/>
</dbReference>
<dbReference type="PRINTS" id="PR01262">
    <property type="entry name" value="INNEXIN"/>
</dbReference>
<dbReference type="GO" id="GO:0005886">
    <property type="term" value="C:plasma membrane"/>
    <property type="evidence" value="ECO:0007669"/>
    <property type="project" value="UniProtKB-SubCell"/>
</dbReference>
<comment type="caution">
    <text evidence="12">Lacks conserved residue(s) required for the propagation of feature annotation.</text>
</comment>
<evidence type="ECO:0000313" key="15">
    <source>
        <dbReference type="Proteomes" id="UP001566132"/>
    </source>
</evidence>
<dbReference type="Proteomes" id="UP001566132">
    <property type="component" value="Unassembled WGS sequence"/>
</dbReference>
<evidence type="ECO:0000256" key="3">
    <source>
        <dbReference type="ARBA" id="ARBA00022448"/>
    </source>
</evidence>
<dbReference type="EMBL" id="JBDJPC010000003">
    <property type="protein sequence ID" value="KAL1509983.1"/>
    <property type="molecule type" value="Genomic_DNA"/>
</dbReference>
<keyword evidence="8 12" id="KW-1133">Transmembrane helix</keyword>
<feature type="transmembrane region" description="Helical" evidence="12">
    <location>
        <begin position="26"/>
        <end position="43"/>
    </location>
</feature>
<keyword evidence="15" id="KW-1185">Reference proteome</keyword>
<feature type="domain" description="BRCT" evidence="13">
    <location>
        <begin position="115"/>
        <end position="199"/>
    </location>
</feature>
<keyword evidence="3 12" id="KW-0813">Transport</keyword>
<gene>
    <name evidence="12" type="primary">inx</name>
    <name evidence="14" type="ORF">ABEB36_004645</name>
</gene>
<keyword evidence="9 12" id="KW-0406">Ion transport</keyword>
<evidence type="ECO:0000256" key="12">
    <source>
        <dbReference type="RuleBase" id="RU010713"/>
    </source>
</evidence>
<evidence type="ECO:0000256" key="9">
    <source>
        <dbReference type="ARBA" id="ARBA00023065"/>
    </source>
</evidence>
<keyword evidence="6" id="KW-0303">Gap junction</keyword>
<reference evidence="14 15" key="1">
    <citation type="submission" date="2024-05" db="EMBL/GenBank/DDBJ databases">
        <title>Genetic variation in Jamaican populations of the coffee berry borer (Hypothenemus hampei).</title>
        <authorList>
            <person name="Errbii M."/>
            <person name="Myrie A."/>
        </authorList>
    </citation>
    <scope>NUCLEOTIDE SEQUENCE [LARGE SCALE GENOMIC DNA]</scope>
    <source>
        <strain evidence="14">JA-Hopewell-2020-01-JO</strain>
        <tissue evidence="14">Whole body</tissue>
    </source>
</reference>
<dbReference type="PROSITE" id="PS50172">
    <property type="entry name" value="BRCT"/>
    <property type="match status" value="1"/>
</dbReference>
<dbReference type="InterPro" id="IPR001357">
    <property type="entry name" value="BRCT_dom"/>
</dbReference>
<proteinExistence type="inferred from homology"/>
<evidence type="ECO:0000256" key="11">
    <source>
        <dbReference type="ARBA" id="ARBA00023303"/>
    </source>
</evidence>
<dbReference type="PANTHER" id="PTHR11893">
    <property type="entry name" value="INNEXIN"/>
    <property type="match status" value="1"/>
</dbReference>